<reference evidence="10 11" key="1">
    <citation type="journal article" date="2022" name="BMC Genomics">
        <title>Comparative genome analysis of mycobacteria focusing on tRNA and non-coding RNA.</title>
        <authorList>
            <person name="Behra P.R.K."/>
            <person name="Pettersson B.M.F."/>
            <person name="Ramesh M."/>
            <person name="Das S."/>
            <person name="Dasgupta S."/>
            <person name="Kirsebom L.A."/>
        </authorList>
    </citation>
    <scope>NUCLEOTIDE SEQUENCE [LARGE SCALE GENOMIC DNA]</scope>
    <source>
        <strain evidence="10 11">DSM 44078</strain>
    </source>
</reference>
<keyword evidence="10" id="KW-0255">Endonuclease</keyword>
<evidence type="ECO:0000256" key="5">
    <source>
        <dbReference type="ARBA" id="ARBA00022763"/>
    </source>
</evidence>
<protein>
    <submittedName>
        <fullName evidence="10">Endonuclease/exonuclease/phosphatase family protein</fullName>
    </submittedName>
</protein>
<comment type="caution">
    <text evidence="10">The sequence shown here is derived from an EMBL/GenBank/DDBJ whole genome shotgun (WGS) entry which is preliminary data.</text>
</comment>
<organism evidence="10 11">
    <name type="scientific">Mycolicibacterium komossense</name>
    <dbReference type="NCBI Taxonomy" id="1779"/>
    <lineage>
        <taxon>Bacteria</taxon>
        <taxon>Bacillati</taxon>
        <taxon>Actinomycetota</taxon>
        <taxon>Actinomycetes</taxon>
        <taxon>Mycobacteriales</taxon>
        <taxon>Mycobacteriaceae</taxon>
        <taxon>Mycolicibacterium</taxon>
    </lineage>
</organism>
<keyword evidence="11" id="KW-1185">Reference proteome</keyword>
<dbReference type="InterPro" id="IPR036691">
    <property type="entry name" value="Endo/exonu/phosph_ase_sf"/>
</dbReference>
<evidence type="ECO:0000256" key="2">
    <source>
        <dbReference type="ARBA" id="ARBA00001946"/>
    </source>
</evidence>
<keyword evidence="7" id="KW-0460">Magnesium</keyword>
<keyword evidence="5" id="KW-0227">DNA damage</keyword>
<dbReference type="PANTHER" id="PTHR15822">
    <property type="entry name" value="TRAF AND TNF RECEPTOR-ASSOCIATED PROTEIN"/>
    <property type="match status" value="1"/>
</dbReference>
<dbReference type="InterPro" id="IPR051547">
    <property type="entry name" value="TDP2-like"/>
</dbReference>
<evidence type="ECO:0000259" key="9">
    <source>
        <dbReference type="Pfam" id="PF03372"/>
    </source>
</evidence>
<dbReference type="PANTHER" id="PTHR15822:SF4">
    <property type="entry name" value="TYROSYL-DNA PHOSPHODIESTERASE 2"/>
    <property type="match status" value="1"/>
</dbReference>
<evidence type="ECO:0000256" key="8">
    <source>
        <dbReference type="ARBA" id="ARBA00023204"/>
    </source>
</evidence>
<dbReference type="Gene3D" id="3.60.10.10">
    <property type="entry name" value="Endonuclease/exonuclease/phosphatase"/>
    <property type="match status" value="1"/>
</dbReference>
<accession>A0ABT3CEI6</accession>
<dbReference type="EMBL" id="JACKTY010000031">
    <property type="protein sequence ID" value="MCV7227897.1"/>
    <property type="molecule type" value="Genomic_DNA"/>
</dbReference>
<keyword evidence="3" id="KW-0540">Nuclease</keyword>
<name>A0ABT3CEI6_9MYCO</name>
<gene>
    <name evidence="10" type="ORF">H7J73_17915</name>
</gene>
<evidence type="ECO:0000256" key="6">
    <source>
        <dbReference type="ARBA" id="ARBA00022801"/>
    </source>
</evidence>
<evidence type="ECO:0000256" key="1">
    <source>
        <dbReference type="ARBA" id="ARBA00001936"/>
    </source>
</evidence>
<dbReference type="GO" id="GO:0004519">
    <property type="term" value="F:endonuclease activity"/>
    <property type="evidence" value="ECO:0007669"/>
    <property type="project" value="UniProtKB-KW"/>
</dbReference>
<dbReference type="SUPFAM" id="SSF56219">
    <property type="entry name" value="DNase I-like"/>
    <property type="match status" value="1"/>
</dbReference>
<dbReference type="RefSeq" id="WP_264068932.1">
    <property type="nucleotide sequence ID" value="NZ_JACKTY010000031.1"/>
</dbReference>
<evidence type="ECO:0000256" key="3">
    <source>
        <dbReference type="ARBA" id="ARBA00022722"/>
    </source>
</evidence>
<sequence length="288" mass="32741">MSYRQSNVSVGKFDSQTQQWTDIGAAGAVDCDALTLSTFNIWFKPYFADERYRAITELLSRISPDVMVFQEVTPAAVTAFLAQPWIRERYLRAVVAGGAHGNYGMLMLSRLPINRATYTPLPTRAARGFLSAEFTINGRPQVIGSIHLDSGRSSWWLRAWQLRRISRVLRRFPDVVLLGDFNMRDTENHRIGAGYRDLWPVLRPQDDGYTEDTSINLMRFDSKTEHRQVRFDRVLLKGSRWSPAGIDLLGTQPISDAQPRVFPSDHFGVHCHLTRSTDTKGQHDGGNR</sequence>
<comment type="cofactor">
    <cofactor evidence="2">
        <name>Mg(2+)</name>
        <dbReference type="ChEBI" id="CHEBI:18420"/>
    </cofactor>
</comment>
<feature type="domain" description="Endonuclease/exonuclease/phosphatase" evidence="9">
    <location>
        <begin position="38"/>
        <end position="266"/>
    </location>
</feature>
<keyword evidence="8" id="KW-0234">DNA repair</keyword>
<dbReference type="CDD" id="cd09080">
    <property type="entry name" value="TDP2"/>
    <property type="match status" value="1"/>
</dbReference>
<evidence type="ECO:0000313" key="11">
    <source>
        <dbReference type="Proteomes" id="UP001526201"/>
    </source>
</evidence>
<evidence type="ECO:0000313" key="10">
    <source>
        <dbReference type="EMBL" id="MCV7227897.1"/>
    </source>
</evidence>
<keyword evidence="6" id="KW-0378">Hydrolase</keyword>
<keyword evidence="4" id="KW-0479">Metal-binding</keyword>
<dbReference type="InterPro" id="IPR005135">
    <property type="entry name" value="Endo/exonuclease/phosphatase"/>
</dbReference>
<proteinExistence type="predicted"/>
<dbReference type="Proteomes" id="UP001526201">
    <property type="component" value="Unassembled WGS sequence"/>
</dbReference>
<comment type="cofactor">
    <cofactor evidence="1">
        <name>Mn(2+)</name>
        <dbReference type="ChEBI" id="CHEBI:29035"/>
    </cofactor>
</comment>
<dbReference type="Pfam" id="PF03372">
    <property type="entry name" value="Exo_endo_phos"/>
    <property type="match status" value="1"/>
</dbReference>
<evidence type="ECO:0000256" key="4">
    <source>
        <dbReference type="ARBA" id="ARBA00022723"/>
    </source>
</evidence>
<evidence type="ECO:0000256" key="7">
    <source>
        <dbReference type="ARBA" id="ARBA00022842"/>
    </source>
</evidence>